<evidence type="ECO:0000256" key="7">
    <source>
        <dbReference type="ARBA" id="ARBA00022989"/>
    </source>
</evidence>
<keyword evidence="6" id="KW-0573">Peptidoglycan synthesis</keyword>
<sequence length="695" mass="75857">MEGKQFKLRTRILFFVLACLLIVFSYTLYDLQIVHGAEYLAQSSRKIATIESVPAARGEILDRYGRVLVSNKTIYQVQLNESLLGADRDKTILALTEICKQENVAWTDTLPVSMNTPFVYTLADATSTAQNRFSSFLKVMGWTDEETQAAGLLNQISTEGANTSSLPAVSADSVIAKMREKFGVDESLTDARARTLVGILYELALRSKEITWSDYIFASDVDISLITQVKEEGLTGVQIEATSVRQYHTQAAAHILGRVAQMDKDEWAVYMNQGYSMNETVGKEGVEKAFESYLHGVEGSRDIETNTGGKVVSETYINDPGPGDNVTLTLDIRLQETVETALAKYVPTLPDAQGAAVAVVNVKDGGVLALASYPTFDLANFSTSYNDIKDAPNNPLYNRATQGIYAPGSTFKMVTAVGALEENIITPADKILDTGIYTFYKDYQPMCWIYRQYHRTHGYQNVTQAITNSCNVFFYDVGRRLGIEKLEDYARLFGLGEPTGIEIPESTGVVAGPEYTESIGQRWNDGSTLAAAIGQENNQFTPLQLASYVATLVNGGDHWSVHLLSSVKSSDFSQLIYRDEGKVLDTVEIKPVNLNAVKMGMLEVTQSGSVSGYFKNLGIKVGAKTGSAQVSSASTSNAVFVCFAPYDDPEIAMAIVVEKGGSGSELGAVAADILSYYFNAKQTLESVQTEGSLLR</sequence>
<evidence type="ECO:0000256" key="8">
    <source>
        <dbReference type="ARBA" id="ARBA00023136"/>
    </source>
</evidence>
<dbReference type="Gene3D" id="3.90.1310.10">
    <property type="entry name" value="Penicillin-binding protein 2a (Domain 2)"/>
    <property type="match status" value="1"/>
</dbReference>
<dbReference type="InterPro" id="IPR012338">
    <property type="entry name" value="Beta-lactam/transpept-like"/>
</dbReference>
<accession>A0A644XUD0</accession>
<dbReference type="EMBL" id="VSSQ01003250">
    <property type="protein sequence ID" value="MPM19820.1"/>
    <property type="molecule type" value="Genomic_DNA"/>
</dbReference>
<dbReference type="SUPFAM" id="SSF56601">
    <property type="entry name" value="beta-lactamase/transpeptidase-like"/>
    <property type="match status" value="1"/>
</dbReference>
<dbReference type="PANTHER" id="PTHR30627">
    <property type="entry name" value="PEPTIDOGLYCAN D,D-TRANSPEPTIDASE"/>
    <property type="match status" value="1"/>
</dbReference>
<dbReference type="GO" id="GO:0008658">
    <property type="term" value="F:penicillin binding"/>
    <property type="evidence" value="ECO:0007669"/>
    <property type="project" value="InterPro"/>
</dbReference>
<dbReference type="GO" id="GO:0071555">
    <property type="term" value="P:cell wall organization"/>
    <property type="evidence" value="ECO:0007669"/>
    <property type="project" value="UniProtKB-KW"/>
</dbReference>
<evidence type="ECO:0000256" key="6">
    <source>
        <dbReference type="ARBA" id="ARBA00022984"/>
    </source>
</evidence>
<keyword evidence="4 10" id="KW-0812">Transmembrane</keyword>
<protein>
    <recommendedName>
        <fullName evidence="14">Peptidoglycan D,D-transpeptidase MrdA</fullName>
    </recommendedName>
</protein>
<dbReference type="Pfam" id="PF00905">
    <property type="entry name" value="Transpeptidase"/>
    <property type="match status" value="1"/>
</dbReference>
<dbReference type="InterPro" id="IPR001460">
    <property type="entry name" value="PCN-bd_Tpept"/>
</dbReference>
<keyword evidence="5" id="KW-0133">Cell shape</keyword>
<dbReference type="Pfam" id="PF03717">
    <property type="entry name" value="PBP_dimer"/>
    <property type="match status" value="1"/>
</dbReference>
<dbReference type="AlphaFoldDB" id="A0A644XUD0"/>
<keyword evidence="7 10" id="KW-1133">Transmembrane helix</keyword>
<comment type="subcellular location">
    <subcellularLocation>
        <location evidence="2">Cell membrane</location>
    </subcellularLocation>
    <subcellularLocation>
        <location evidence="1">Membrane</location>
        <topology evidence="1">Single-pass membrane protein</topology>
    </subcellularLocation>
</comment>
<dbReference type="Gene3D" id="1.10.10.1230">
    <property type="entry name" value="Penicillin-binding protein, N-terminal non-catalytic domain, head sub-domain"/>
    <property type="match status" value="1"/>
</dbReference>
<evidence type="ECO:0000256" key="3">
    <source>
        <dbReference type="ARBA" id="ARBA00022475"/>
    </source>
</evidence>
<gene>
    <name evidence="13" type="ORF">SDC9_66246</name>
</gene>
<evidence type="ECO:0000256" key="10">
    <source>
        <dbReference type="SAM" id="Phobius"/>
    </source>
</evidence>
<dbReference type="GO" id="GO:0071972">
    <property type="term" value="F:peptidoglycan L,D-transpeptidase activity"/>
    <property type="evidence" value="ECO:0007669"/>
    <property type="project" value="TreeGrafter"/>
</dbReference>
<evidence type="ECO:0000256" key="9">
    <source>
        <dbReference type="ARBA" id="ARBA00023316"/>
    </source>
</evidence>
<keyword evidence="8 10" id="KW-0472">Membrane</keyword>
<dbReference type="GO" id="GO:0009252">
    <property type="term" value="P:peptidoglycan biosynthetic process"/>
    <property type="evidence" value="ECO:0007669"/>
    <property type="project" value="UniProtKB-KW"/>
</dbReference>
<reference evidence="13" key="1">
    <citation type="submission" date="2019-08" db="EMBL/GenBank/DDBJ databases">
        <authorList>
            <person name="Kucharzyk K."/>
            <person name="Murdoch R.W."/>
            <person name="Higgins S."/>
            <person name="Loffler F."/>
        </authorList>
    </citation>
    <scope>NUCLEOTIDE SEQUENCE</scope>
</reference>
<keyword evidence="9" id="KW-0961">Cell wall biogenesis/degradation</keyword>
<feature type="domain" description="Penicillin-binding protein dimerisation" evidence="12">
    <location>
        <begin position="53"/>
        <end position="315"/>
    </location>
</feature>
<name>A0A644XUD0_9ZZZZ</name>
<dbReference type="InterPro" id="IPR005311">
    <property type="entry name" value="PBP_dimer"/>
</dbReference>
<evidence type="ECO:0000313" key="13">
    <source>
        <dbReference type="EMBL" id="MPM19820.1"/>
    </source>
</evidence>
<dbReference type="PANTHER" id="PTHR30627:SF2">
    <property type="entry name" value="PEPTIDOGLYCAN D,D-TRANSPEPTIDASE MRDA"/>
    <property type="match status" value="1"/>
</dbReference>
<evidence type="ECO:0000259" key="11">
    <source>
        <dbReference type="Pfam" id="PF00905"/>
    </source>
</evidence>
<comment type="caution">
    <text evidence="13">The sequence shown here is derived from an EMBL/GenBank/DDBJ whole genome shotgun (WGS) entry which is preliminary data.</text>
</comment>
<evidence type="ECO:0008006" key="14">
    <source>
        <dbReference type="Google" id="ProtNLM"/>
    </source>
</evidence>
<evidence type="ECO:0000256" key="1">
    <source>
        <dbReference type="ARBA" id="ARBA00004167"/>
    </source>
</evidence>
<dbReference type="InterPro" id="IPR036138">
    <property type="entry name" value="PBP_dimer_sf"/>
</dbReference>
<evidence type="ECO:0000259" key="12">
    <source>
        <dbReference type="Pfam" id="PF03717"/>
    </source>
</evidence>
<organism evidence="13">
    <name type="scientific">bioreactor metagenome</name>
    <dbReference type="NCBI Taxonomy" id="1076179"/>
    <lineage>
        <taxon>unclassified sequences</taxon>
        <taxon>metagenomes</taxon>
        <taxon>ecological metagenomes</taxon>
    </lineage>
</organism>
<evidence type="ECO:0000256" key="5">
    <source>
        <dbReference type="ARBA" id="ARBA00022960"/>
    </source>
</evidence>
<dbReference type="GO" id="GO:0005886">
    <property type="term" value="C:plasma membrane"/>
    <property type="evidence" value="ECO:0007669"/>
    <property type="project" value="UniProtKB-SubCell"/>
</dbReference>
<evidence type="ECO:0000256" key="4">
    <source>
        <dbReference type="ARBA" id="ARBA00022692"/>
    </source>
</evidence>
<evidence type="ECO:0000256" key="2">
    <source>
        <dbReference type="ARBA" id="ARBA00004236"/>
    </source>
</evidence>
<keyword evidence="3" id="KW-1003">Cell membrane</keyword>
<dbReference type="GO" id="GO:0008360">
    <property type="term" value="P:regulation of cell shape"/>
    <property type="evidence" value="ECO:0007669"/>
    <property type="project" value="UniProtKB-KW"/>
</dbReference>
<dbReference type="InterPro" id="IPR050515">
    <property type="entry name" value="Beta-lactam/transpept"/>
</dbReference>
<feature type="transmembrane region" description="Helical" evidence="10">
    <location>
        <begin position="12"/>
        <end position="29"/>
    </location>
</feature>
<dbReference type="Gene3D" id="3.40.710.10">
    <property type="entry name" value="DD-peptidase/beta-lactamase superfamily"/>
    <property type="match status" value="1"/>
</dbReference>
<dbReference type="SUPFAM" id="SSF56519">
    <property type="entry name" value="Penicillin binding protein dimerisation domain"/>
    <property type="match status" value="1"/>
</dbReference>
<feature type="domain" description="Penicillin-binding protein transpeptidase" evidence="11">
    <location>
        <begin position="356"/>
        <end position="674"/>
    </location>
</feature>
<proteinExistence type="predicted"/>